<feature type="transmembrane region" description="Helical" evidence="1">
    <location>
        <begin position="7"/>
        <end position="28"/>
    </location>
</feature>
<sequence>MINRKKTIVILFVAVLLGIVLGGIYWLVFRVVEQKTAESLQAESDVEGYLNTEGGMAVLQKKVKESRNLRDELNTHFVKGDNIVAFMEEIESLGSLANVSIKLDNVEAFSEEYVLDFDFTSKGSFGGNMKLISLIDALPYKTNVQKVYLRNVGVPISTSGTDALPEWEGRFSVEIIGYLDR</sequence>
<organism evidence="2 3">
    <name type="scientific">Candidatus Nomurabacteria bacterium CG1_02_47_685</name>
    <dbReference type="NCBI Taxonomy" id="1805282"/>
    <lineage>
        <taxon>Bacteria</taxon>
        <taxon>Candidatus Nomuraibacteriota</taxon>
    </lineage>
</organism>
<gene>
    <name evidence="2" type="ORF">AUJ44_04540</name>
</gene>
<comment type="caution">
    <text evidence="2">The sequence shown here is derived from an EMBL/GenBank/DDBJ whole genome shotgun (WGS) entry which is preliminary data.</text>
</comment>
<keyword evidence="1" id="KW-0472">Membrane</keyword>
<evidence type="ECO:0000256" key="1">
    <source>
        <dbReference type="SAM" id="Phobius"/>
    </source>
</evidence>
<dbReference type="EMBL" id="MNVO01000066">
    <property type="protein sequence ID" value="OIO31377.1"/>
    <property type="molecule type" value="Genomic_DNA"/>
</dbReference>
<dbReference type="Proteomes" id="UP000183206">
    <property type="component" value="Unassembled WGS sequence"/>
</dbReference>
<proteinExistence type="predicted"/>
<name>A0A1J4V7W4_9BACT</name>
<dbReference type="STRING" id="1805282.AUJ44_04540"/>
<evidence type="ECO:0000313" key="3">
    <source>
        <dbReference type="Proteomes" id="UP000183206"/>
    </source>
</evidence>
<keyword evidence="1" id="KW-1133">Transmembrane helix</keyword>
<evidence type="ECO:0000313" key="2">
    <source>
        <dbReference type="EMBL" id="OIO31377.1"/>
    </source>
</evidence>
<accession>A0A1J4V7W4</accession>
<reference evidence="2 3" key="1">
    <citation type="journal article" date="2016" name="Environ. Microbiol.">
        <title>Genomic resolution of a cold subsurface aquifer community provides metabolic insights for novel microbes adapted to high CO concentrations.</title>
        <authorList>
            <person name="Probst A.J."/>
            <person name="Castelle C.J."/>
            <person name="Singh A."/>
            <person name="Brown C.T."/>
            <person name="Anantharaman K."/>
            <person name="Sharon I."/>
            <person name="Hug L.A."/>
            <person name="Burstein D."/>
            <person name="Emerson J.B."/>
            <person name="Thomas B.C."/>
            <person name="Banfield J.F."/>
        </authorList>
    </citation>
    <scope>NUCLEOTIDE SEQUENCE [LARGE SCALE GENOMIC DNA]</scope>
    <source>
        <strain evidence="2">CG1_02_47_685</strain>
    </source>
</reference>
<dbReference type="AlphaFoldDB" id="A0A1J4V7W4"/>
<protein>
    <submittedName>
        <fullName evidence="2">Uncharacterized protein</fullName>
    </submittedName>
</protein>
<keyword evidence="1" id="KW-0812">Transmembrane</keyword>